<feature type="compositionally biased region" description="Polar residues" evidence="1">
    <location>
        <begin position="448"/>
        <end position="489"/>
    </location>
</feature>
<organism evidence="3 4">
    <name type="scientific">Panagrolaimus davidi</name>
    <dbReference type="NCBI Taxonomy" id="227884"/>
    <lineage>
        <taxon>Eukaryota</taxon>
        <taxon>Metazoa</taxon>
        <taxon>Ecdysozoa</taxon>
        <taxon>Nematoda</taxon>
        <taxon>Chromadorea</taxon>
        <taxon>Rhabditida</taxon>
        <taxon>Tylenchina</taxon>
        <taxon>Panagrolaimomorpha</taxon>
        <taxon>Panagrolaimoidea</taxon>
        <taxon>Panagrolaimidae</taxon>
        <taxon>Panagrolaimus</taxon>
    </lineage>
</organism>
<feature type="domain" description="DUF4781" evidence="2">
    <location>
        <begin position="136"/>
        <end position="404"/>
    </location>
</feature>
<protein>
    <submittedName>
        <fullName evidence="4">DUF4781 domain-containing protein</fullName>
    </submittedName>
</protein>
<sequence>MASSDDPTNVPQLPSNDTLTWSWKGSDEWITRATISQNQLYATNAGRMYEASQNYDHIETKILISAFGNPTSTNRSMSTRLNHSYTRPQRKIAIKIRKKMQKHARTESVKLNAVYVMAFLKEKQETMVPVFYFETSGNSCKYIDLQARIYNNWKHFLETNVIDPALCCYPINGHYAQTQTTNTPSFDENVQVQLKVYESPSCSILKTAGRWAQTALTYGTYILMAASMVATVSGAQCIARFSKLNSFCNKMKLIKPYINQAQKFTQYANAATAIASSILNIHDKMTHDQEEILADVTLIVSSVLSILSDPINRAIIKGGLGGKDLANAKFSDLSSISRIFLQLFCFARCATSIISVVTIISTMLLKDQCTGVDYFNLASSLFTCYGTVTSPLTAKKIFEQVQNEYKMEEFNAIKKQIEAEKAKNIKGPGIAEAAAATGAAIVVAATGNKPSQNDANSSDSKPSENQPNESGQCTNDKTSCNNTDSQKTAAESGGGDDPNNPIIPKREHQVEGTETYKNNPKTNKAGLRGEPPITEAEKEALIKRRDELAKKIVVS</sequence>
<evidence type="ECO:0000313" key="3">
    <source>
        <dbReference type="Proteomes" id="UP000887578"/>
    </source>
</evidence>
<proteinExistence type="predicted"/>
<dbReference type="AlphaFoldDB" id="A0A914QJS0"/>
<accession>A0A914QJS0</accession>
<name>A0A914QJS0_9BILA</name>
<dbReference type="Proteomes" id="UP000887578">
    <property type="component" value="Unplaced"/>
</dbReference>
<dbReference type="PANTHER" id="PTHR21115">
    <property type="entry name" value="GH06117P-RELATED"/>
    <property type="match status" value="1"/>
</dbReference>
<evidence type="ECO:0000313" key="4">
    <source>
        <dbReference type="WBParaSite" id="PDA_v2.g3435.t1"/>
    </source>
</evidence>
<dbReference type="PANTHER" id="PTHR21115:SF0">
    <property type="entry name" value="GH06117P-RELATED"/>
    <property type="match status" value="1"/>
</dbReference>
<dbReference type="WBParaSite" id="PDA_v2.g3435.t1">
    <property type="protein sequence ID" value="PDA_v2.g3435.t1"/>
    <property type="gene ID" value="PDA_v2.g3435"/>
</dbReference>
<evidence type="ECO:0000256" key="1">
    <source>
        <dbReference type="SAM" id="MobiDB-lite"/>
    </source>
</evidence>
<reference evidence="4" key="1">
    <citation type="submission" date="2022-11" db="UniProtKB">
        <authorList>
            <consortium name="WormBaseParasite"/>
        </authorList>
    </citation>
    <scope>IDENTIFICATION</scope>
</reference>
<dbReference type="InterPro" id="IPR031962">
    <property type="entry name" value="DUF4781"/>
</dbReference>
<keyword evidence="3" id="KW-1185">Reference proteome</keyword>
<feature type="region of interest" description="Disordered" evidence="1">
    <location>
        <begin position="448"/>
        <end position="534"/>
    </location>
</feature>
<dbReference type="Pfam" id="PF16013">
    <property type="entry name" value="DUF4781"/>
    <property type="match status" value="1"/>
</dbReference>
<evidence type="ECO:0000259" key="2">
    <source>
        <dbReference type="Pfam" id="PF16013"/>
    </source>
</evidence>